<dbReference type="Proteomes" id="UP000186894">
    <property type="component" value="Unassembled WGS sequence"/>
</dbReference>
<comment type="caution">
    <text evidence="1">The sequence shown here is derived from an EMBL/GenBank/DDBJ whole genome shotgun (WGS) entry which is preliminary data.</text>
</comment>
<evidence type="ECO:0000313" key="2">
    <source>
        <dbReference type="Proteomes" id="UP000186894"/>
    </source>
</evidence>
<dbReference type="EMBL" id="MKIM01000031">
    <property type="protein sequence ID" value="OLP42829.1"/>
    <property type="molecule type" value="Genomic_DNA"/>
</dbReference>
<protein>
    <submittedName>
        <fullName evidence="1">Uncharacterized protein</fullName>
    </submittedName>
</protein>
<dbReference type="OrthoDB" id="9915985at2"/>
<gene>
    <name evidence="1" type="ORF">BJF95_01560</name>
</gene>
<name>A0A1Q8ZLQ0_9HYPH</name>
<sequence>MMSVRKNSGAKARKRNALCRSDRDSCANTLSVSGNAGASPAQTCIQADGDIMGVMNLCRVGLAIVCQVSRLWVLLLPKASSFPQRQYGRDGLAIDKWMFCFIVWADVLPQSESEAA</sequence>
<organism evidence="1 2">
    <name type="scientific">Rhizobium oryziradicis</name>
    <dbReference type="NCBI Taxonomy" id="1867956"/>
    <lineage>
        <taxon>Bacteria</taxon>
        <taxon>Pseudomonadati</taxon>
        <taxon>Pseudomonadota</taxon>
        <taxon>Alphaproteobacteria</taxon>
        <taxon>Hyphomicrobiales</taxon>
        <taxon>Rhizobiaceae</taxon>
        <taxon>Rhizobium/Agrobacterium group</taxon>
        <taxon>Rhizobium</taxon>
    </lineage>
</organism>
<dbReference type="STRING" id="1867956.BJF95_01560"/>
<evidence type="ECO:0000313" key="1">
    <source>
        <dbReference type="EMBL" id="OLP42829.1"/>
    </source>
</evidence>
<keyword evidence="2" id="KW-1185">Reference proteome</keyword>
<reference evidence="1 2" key="1">
    <citation type="submission" date="2016-09" db="EMBL/GenBank/DDBJ databases">
        <title>Rhizobium oryziradicis sp. nov., isolated from the root of rice.</title>
        <authorList>
            <person name="Zhao J."/>
            <person name="Zhang X."/>
        </authorList>
    </citation>
    <scope>NUCLEOTIDE SEQUENCE [LARGE SCALE GENOMIC DNA]</scope>
    <source>
        <strain evidence="1 2">N19</strain>
    </source>
</reference>
<accession>A0A1Q8ZLQ0</accession>
<dbReference type="RefSeq" id="WP_075641523.1">
    <property type="nucleotide sequence ID" value="NZ_MKIM01000031.1"/>
</dbReference>
<dbReference type="AlphaFoldDB" id="A0A1Q8ZLQ0"/>
<proteinExistence type="predicted"/>